<dbReference type="Proteomes" id="UP001348817">
    <property type="component" value="Chromosome"/>
</dbReference>
<evidence type="ECO:0000256" key="1">
    <source>
        <dbReference type="SAM" id="SignalP"/>
    </source>
</evidence>
<dbReference type="InterPro" id="IPR008979">
    <property type="entry name" value="Galactose-bd-like_sf"/>
</dbReference>
<reference evidence="3 4" key="1">
    <citation type="submission" date="2021-12" db="EMBL/GenBank/DDBJ databases">
        <title>Genome sequencing of bacteria with rrn-lacking chromosome and rrn-plasmid.</title>
        <authorList>
            <person name="Anda M."/>
            <person name="Iwasaki W."/>
        </authorList>
    </citation>
    <scope>NUCLEOTIDE SEQUENCE [LARGE SCALE GENOMIC DNA]</scope>
    <source>
        <strain evidence="3 4">DSM 100852</strain>
    </source>
</reference>
<name>A0AAU9DHK1_9BACT</name>
<feature type="domain" description="F5/8 type C" evidence="2">
    <location>
        <begin position="499"/>
        <end position="613"/>
    </location>
</feature>
<dbReference type="AlphaFoldDB" id="A0AAU9DHK1"/>
<keyword evidence="1" id="KW-0732">Signal</keyword>
<dbReference type="KEGG" id="fax:FUAX_30020"/>
<dbReference type="RefSeq" id="WP_338392115.1">
    <property type="nucleotide sequence ID" value="NZ_AP025314.1"/>
</dbReference>
<keyword evidence="4" id="KW-1185">Reference proteome</keyword>
<dbReference type="EMBL" id="AP025314">
    <property type="protein sequence ID" value="BDD10570.1"/>
    <property type="molecule type" value="Genomic_DNA"/>
</dbReference>
<protein>
    <recommendedName>
        <fullName evidence="2">F5/8 type C domain-containing protein</fullName>
    </recommendedName>
</protein>
<dbReference type="Pfam" id="PF00754">
    <property type="entry name" value="F5_F8_type_C"/>
    <property type="match status" value="1"/>
</dbReference>
<evidence type="ECO:0000313" key="3">
    <source>
        <dbReference type="EMBL" id="BDD10570.1"/>
    </source>
</evidence>
<accession>A0AAU9DHK1</accession>
<dbReference type="SUPFAM" id="SSF49785">
    <property type="entry name" value="Galactose-binding domain-like"/>
    <property type="match status" value="1"/>
</dbReference>
<feature type="signal peptide" evidence="1">
    <location>
        <begin position="1"/>
        <end position="23"/>
    </location>
</feature>
<sequence>MKIFTHRSSWLMALAMVAGLASCNEDEEKFIPPGEDKFDMAPLHVLNDVSQYWNTSLFGPGNGFADFLEAENQYQTISLPAMERTDPSATNLWNVYMNTELNRPYSEADMARVVGYSKEKSVAIYAMNDGDQLDNLNAFTKKFNFEFEQGPVGAVSLKAGGSVTPANGGFFLKLEGDWEILAEAGGKPVVAIKQMERSVVIASGIDIFSNRKAENVAFFKTMAEGALDKGAAFVSLSPKNTVAFDSKLEEGKFSLSSASYIADLLPDAKERLGEVFTELQTQTGYGEGADALDISLMPSGDPLSEFENGYLVGAYAGGFPADNDQMTFELGKALHQWSGASSGEALDSLGLSTYVSAMVAENMGVANAVDRFVKPIIEKAKAHPDYQAYDPVTMSEEELKAFPQEVAEGKYLEVIDGLRAKYGDDAVMKFHEKKKEILPAGYKVTPHDLTWIWGNTLDDKVAVFEAFKSKGYSVNADQVTMPGSYNDEFVDPDKFTSYGPQHSSYPTKRLYDGRYDFWHTVWGSSAPPFPHEVVIDMKEAKKLAYIKYYPRNSTSLKDHLTEAEFYVSDDEQNWGEPVGVFVWRKAYTKDTKDIYFTKFKTGRYFKMVIREFWRRGKVDPNNTFSCIAELQLFEFKSYK</sequence>
<dbReference type="PROSITE" id="PS51257">
    <property type="entry name" value="PROKAR_LIPOPROTEIN"/>
    <property type="match status" value="1"/>
</dbReference>
<evidence type="ECO:0000259" key="2">
    <source>
        <dbReference type="Pfam" id="PF00754"/>
    </source>
</evidence>
<dbReference type="InterPro" id="IPR000421">
    <property type="entry name" value="FA58C"/>
</dbReference>
<gene>
    <name evidence="3" type="ORF">FUAX_30020</name>
</gene>
<dbReference type="Gene3D" id="2.60.120.260">
    <property type="entry name" value="Galactose-binding domain-like"/>
    <property type="match status" value="1"/>
</dbReference>
<evidence type="ECO:0000313" key="4">
    <source>
        <dbReference type="Proteomes" id="UP001348817"/>
    </source>
</evidence>
<organism evidence="3 4">
    <name type="scientific">Fulvitalea axinellae</name>
    <dbReference type="NCBI Taxonomy" id="1182444"/>
    <lineage>
        <taxon>Bacteria</taxon>
        <taxon>Pseudomonadati</taxon>
        <taxon>Bacteroidota</taxon>
        <taxon>Cytophagia</taxon>
        <taxon>Cytophagales</taxon>
        <taxon>Persicobacteraceae</taxon>
        <taxon>Fulvitalea</taxon>
    </lineage>
</organism>
<proteinExistence type="predicted"/>
<feature type="chain" id="PRO_5043750951" description="F5/8 type C domain-containing protein" evidence="1">
    <location>
        <begin position="24"/>
        <end position="639"/>
    </location>
</feature>